<dbReference type="AlphaFoldDB" id="A0A401Q8Y3"/>
<name>A0A401Q8Y3_SCYTO</name>
<evidence type="ECO:0000256" key="3">
    <source>
        <dbReference type="ARBA" id="ARBA00023054"/>
    </source>
</evidence>
<proteinExistence type="predicted"/>
<dbReference type="OMA" id="TLTHIMN"/>
<evidence type="ECO:0000256" key="1">
    <source>
        <dbReference type="ARBA" id="ARBA00004300"/>
    </source>
</evidence>
<evidence type="ECO:0000313" key="7">
    <source>
        <dbReference type="Proteomes" id="UP000288216"/>
    </source>
</evidence>
<dbReference type="OrthoDB" id="2020852at2759"/>
<comment type="caution">
    <text evidence="6">The sequence shown here is derived from an EMBL/GenBank/DDBJ whole genome shotgun (WGS) entry which is preliminary data.</text>
</comment>
<evidence type="ECO:0000256" key="5">
    <source>
        <dbReference type="SAM" id="MobiDB-lite"/>
    </source>
</evidence>
<evidence type="ECO:0000256" key="4">
    <source>
        <dbReference type="ARBA" id="ARBA00023212"/>
    </source>
</evidence>
<keyword evidence="4" id="KW-0206">Cytoskeleton</keyword>
<dbReference type="PANTHER" id="PTHR44981">
    <property type="entry name" value="PERICENTRIN-LIKE PROTEIN, ISOFORM F"/>
    <property type="match status" value="1"/>
</dbReference>
<dbReference type="GO" id="GO:0060090">
    <property type="term" value="F:molecular adaptor activity"/>
    <property type="evidence" value="ECO:0007669"/>
    <property type="project" value="InterPro"/>
</dbReference>
<accession>A0A401Q8Y3</accession>
<gene>
    <name evidence="6" type="ORF">scyTo_0021468</name>
</gene>
<dbReference type="STRING" id="75743.A0A401Q8Y3"/>
<keyword evidence="7" id="KW-1185">Reference proteome</keyword>
<dbReference type="GO" id="GO:0005813">
    <property type="term" value="C:centrosome"/>
    <property type="evidence" value="ECO:0007669"/>
    <property type="project" value="UniProtKB-SubCell"/>
</dbReference>
<organism evidence="6 7">
    <name type="scientific">Scyliorhinus torazame</name>
    <name type="common">Cloudy catshark</name>
    <name type="synonym">Catulus torazame</name>
    <dbReference type="NCBI Taxonomy" id="75743"/>
    <lineage>
        <taxon>Eukaryota</taxon>
        <taxon>Metazoa</taxon>
        <taxon>Chordata</taxon>
        <taxon>Craniata</taxon>
        <taxon>Vertebrata</taxon>
        <taxon>Chondrichthyes</taxon>
        <taxon>Elasmobranchii</taxon>
        <taxon>Galeomorphii</taxon>
        <taxon>Galeoidea</taxon>
        <taxon>Carcharhiniformes</taxon>
        <taxon>Scyliorhinidae</taxon>
        <taxon>Scyliorhinus</taxon>
    </lineage>
</organism>
<comment type="subcellular location">
    <subcellularLocation>
        <location evidence="1">Cytoplasm</location>
        <location evidence="1">Cytoskeleton</location>
        <location evidence="1">Microtubule organizing center</location>
        <location evidence="1">Centrosome</location>
    </subcellularLocation>
</comment>
<feature type="region of interest" description="Disordered" evidence="5">
    <location>
        <begin position="23"/>
        <end position="119"/>
    </location>
</feature>
<evidence type="ECO:0000256" key="2">
    <source>
        <dbReference type="ARBA" id="ARBA00022490"/>
    </source>
</evidence>
<evidence type="ECO:0000313" key="6">
    <source>
        <dbReference type="EMBL" id="GCB81821.1"/>
    </source>
</evidence>
<sequence>METKNHTRQEQVSKKLKFLVKKWQKATRKGLHPAPPANGNGSGHAQTIRSEVFRQQQPTLTHIMNSPPTRDSISTRRLNISSHQMPKSQYRSQIRSHFSAGGGQDQSGVSNNQDPERSLTEYIQRLEAIQQQLGGTSPGTARHRSSLK</sequence>
<keyword evidence="3" id="KW-0175">Coiled coil</keyword>
<dbReference type="GO" id="GO:0007165">
    <property type="term" value="P:signal transduction"/>
    <property type="evidence" value="ECO:0007669"/>
    <property type="project" value="InterPro"/>
</dbReference>
<dbReference type="Proteomes" id="UP000288216">
    <property type="component" value="Unassembled WGS sequence"/>
</dbReference>
<dbReference type="PANTHER" id="PTHR44981:SF3">
    <property type="entry name" value="PERICENTRIN"/>
    <property type="match status" value="1"/>
</dbReference>
<feature type="compositionally biased region" description="Polar residues" evidence="5">
    <location>
        <begin position="43"/>
        <end position="96"/>
    </location>
</feature>
<keyword evidence="2" id="KW-0963">Cytoplasm</keyword>
<protein>
    <submittedName>
        <fullName evidence="6">Uncharacterized protein</fullName>
    </submittedName>
</protein>
<dbReference type="InterPro" id="IPR028745">
    <property type="entry name" value="AKAP9/Pericentrin"/>
</dbReference>
<dbReference type="EMBL" id="BFAA01019118">
    <property type="protein sequence ID" value="GCB81821.1"/>
    <property type="molecule type" value="Genomic_DNA"/>
</dbReference>
<reference evidence="6 7" key="1">
    <citation type="journal article" date="2018" name="Nat. Ecol. Evol.">
        <title>Shark genomes provide insights into elasmobranch evolution and the origin of vertebrates.</title>
        <authorList>
            <person name="Hara Y"/>
            <person name="Yamaguchi K"/>
            <person name="Onimaru K"/>
            <person name="Kadota M"/>
            <person name="Koyanagi M"/>
            <person name="Keeley SD"/>
            <person name="Tatsumi K"/>
            <person name="Tanaka K"/>
            <person name="Motone F"/>
            <person name="Kageyama Y"/>
            <person name="Nozu R"/>
            <person name="Adachi N"/>
            <person name="Nishimura O"/>
            <person name="Nakagawa R"/>
            <person name="Tanegashima C"/>
            <person name="Kiyatake I"/>
            <person name="Matsumoto R"/>
            <person name="Murakumo K"/>
            <person name="Nishida K"/>
            <person name="Terakita A"/>
            <person name="Kuratani S"/>
            <person name="Sato K"/>
            <person name="Hyodo S Kuraku.S."/>
        </authorList>
    </citation>
    <scope>NUCLEOTIDE SEQUENCE [LARGE SCALE GENOMIC DNA]</scope>
</reference>